<dbReference type="InterPro" id="IPR036397">
    <property type="entry name" value="RNaseH_sf"/>
</dbReference>
<evidence type="ECO:0000256" key="14">
    <source>
        <dbReference type="ARBA" id="ARBA00023125"/>
    </source>
</evidence>
<organism evidence="21 22">
    <name type="scientific">Macrostomum lignano</name>
    <dbReference type="NCBI Taxonomy" id="282301"/>
    <lineage>
        <taxon>Eukaryota</taxon>
        <taxon>Metazoa</taxon>
        <taxon>Spiralia</taxon>
        <taxon>Lophotrochozoa</taxon>
        <taxon>Platyhelminthes</taxon>
        <taxon>Rhabditophora</taxon>
        <taxon>Macrostomorpha</taxon>
        <taxon>Macrostomida</taxon>
        <taxon>Macrostomidae</taxon>
        <taxon>Macrostomum</taxon>
    </lineage>
</organism>
<feature type="compositionally biased region" description="Polar residues" evidence="16">
    <location>
        <begin position="333"/>
        <end position="357"/>
    </location>
</feature>
<dbReference type="EC" id="2.7.7.49" evidence="1"/>
<dbReference type="OrthoDB" id="10051443at2759"/>
<keyword evidence="9" id="KW-0378">Hydrolase</keyword>
<dbReference type="STRING" id="282301.A0A267G963"/>
<evidence type="ECO:0000256" key="13">
    <source>
        <dbReference type="ARBA" id="ARBA00022932"/>
    </source>
</evidence>
<keyword evidence="22" id="KW-1185">Reference proteome</keyword>
<keyword evidence="2" id="KW-0645">Protease</keyword>
<dbReference type="InterPro" id="IPR003309">
    <property type="entry name" value="SCAN_dom"/>
</dbReference>
<name>A0A267G963_9PLAT</name>
<keyword evidence="3" id="KW-0808">Transferase</keyword>
<dbReference type="PROSITE" id="PS50878">
    <property type="entry name" value="RT_POL"/>
    <property type="match status" value="1"/>
</dbReference>
<feature type="region of interest" description="Disordered" evidence="16">
    <location>
        <begin position="505"/>
        <end position="532"/>
    </location>
</feature>
<keyword evidence="6" id="KW-0479">Metal-binding</keyword>
<dbReference type="Gene3D" id="2.40.70.10">
    <property type="entry name" value="Acid Proteases"/>
    <property type="match status" value="1"/>
</dbReference>
<dbReference type="InterPro" id="IPR043128">
    <property type="entry name" value="Rev_trsase/Diguanyl_cyclase"/>
</dbReference>
<dbReference type="Pfam" id="PF24626">
    <property type="entry name" value="SH3_Tf2-1"/>
    <property type="match status" value="1"/>
</dbReference>
<evidence type="ECO:0000256" key="4">
    <source>
        <dbReference type="ARBA" id="ARBA00022695"/>
    </source>
</evidence>
<dbReference type="GO" id="GO:0006508">
    <property type="term" value="P:proteolysis"/>
    <property type="evidence" value="ECO:0007669"/>
    <property type="project" value="UniProtKB-KW"/>
</dbReference>
<keyword evidence="12" id="KW-0695">RNA-directed DNA polymerase</keyword>
<dbReference type="Pfam" id="PF00077">
    <property type="entry name" value="RVP"/>
    <property type="match status" value="1"/>
</dbReference>
<dbReference type="CDD" id="cd09274">
    <property type="entry name" value="RNase_HI_RT_Ty3"/>
    <property type="match status" value="1"/>
</dbReference>
<dbReference type="SUPFAM" id="SSF50630">
    <property type="entry name" value="Acid proteases"/>
    <property type="match status" value="1"/>
</dbReference>
<reference evidence="21 22" key="1">
    <citation type="submission" date="2017-06" db="EMBL/GenBank/DDBJ databases">
        <title>A platform for efficient transgenesis in Macrostomum lignano, a flatworm model organism for stem cell research.</title>
        <authorList>
            <person name="Berezikov E."/>
        </authorList>
    </citation>
    <scope>NUCLEOTIDE SEQUENCE [LARGE SCALE GENOMIC DNA]</scope>
    <source>
        <strain evidence="21">DV1</strain>
        <tissue evidence="21">Whole organism</tissue>
    </source>
</reference>
<dbReference type="CDD" id="cd01647">
    <property type="entry name" value="RT_LTR"/>
    <property type="match status" value="1"/>
</dbReference>
<dbReference type="InterPro" id="IPR050951">
    <property type="entry name" value="Retrovirus_Pol_polyprotein"/>
</dbReference>
<dbReference type="Pfam" id="PF17917">
    <property type="entry name" value="RT_RNaseH"/>
    <property type="match status" value="1"/>
</dbReference>
<keyword evidence="7" id="KW-0064">Aspartyl protease</keyword>
<dbReference type="GO" id="GO:0003677">
    <property type="term" value="F:DNA binding"/>
    <property type="evidence" value="ECO:0007669"/>
    <property type="project" value="UniProtKB-KW"/>
</dbReference>
<dbReference type="PROSITE" id="PS50804">
    <property type="entry name" value="SCAN_BOX"/>
    <property type="match status" value="1"/>
</dbReference>
<dbReference type="GO" id="GO:0003887">
    <property type="term" value="F:DNA-directed DNA polymerase activity"/>
    <property type="evidence" value="ECO:0007669"/>
    <property type="project" value="UniProtKB-KW"/>
</dbReference>
<dbReference type="Gene3D" id="1.10.340.70">
    <property type="match status" value="1"/>
</dbReference>
<dbReference type="InterPro" id="IPR001995">
    <property type="entry name" value="Peptidase_A2_cat"/>
</dbReference>
<keyword evidence="13" id="KW-0239">DNA-directed DNA polymerase</keyword>
<dbReference type="FunFam" id="1.10.340.70:FF:000001">
    <property type="entry name" value="Retrovirus-related Pol polyprotein from transposon gypsy-like Protein"/>
    <property type="match status" value="1"/>
</dbReference>
<evidence type="ECO:0000259" key="19">
    <source>
        <dbReference type="PROSITE" id="PS50878"/>
    </source>
</evidence>
<keyword evidence="5" id="KW-0540">Nuclease</keyword>
<keyword evidence="8" id="KW-0255">Endonuclease</keyword>
<evidence type="ECO:0000256" key="15">
    <source>
        <dbReference type="ARBA" id="ARBA00023172"/>
    </source>
</evidence>
<dbReference type="InterPro" id="IPR000477">
    <property type="entry name" value="RT_dom"/>
</dbReference>
<evidence type="ECO:0000259" key="18">
    <source>
        <dbReference type="PROSITE" id="PS50804"/>
    </source>
</evidence>
<dbReference type="InterPro" id="IPR038269">
    <property type="entry name" value="SCAN_sf"/>
</dbReference>
<dbReference type="SMART" id="SM00431">
    <property type="entry name" value="SCAN"/>
    <property type="match status" value="1"/>
</dbReference>
<evidence type="ECO:0000256" key="8">
    <source>
        <dbReference type="ARBA" id="ARBA00022759"/>
    </source>
</evidence>
<dbReference type="InterPro" id="IPR001584">
    <property type="entry name" value="Integrase_cat-core"/>
</dbReference>
<evidence type="ECO:0000256" key="7">
    <source>
        <dbReference type="ARBA" id="ARBA00022750"/>
    </source>
</evidence>
<dbReference type="FunFam" id="3.30.70.270:FF:000020">
    <property type="entry name" value="Transposon Tf2-6 polyprotein-like Protein"/>
    <property type="match status" value="1"/>
</dbReference>
<evidence type="ECO:0000256" key="11">
    <source>
        <dbReference type="ARBA" id="ARBA00022908"/>
    </source>
</evidence>
<feature type="region of interest" description="Disordered" evidence="16">
    <location>
        <begin position="53"/>
        <end position="85"/>
    </location>
</feature>
<dbReference type="InterPro" id="IPR018061">
    <property type="entry name" value="Retropepsins"/>
</dbReference>
<evidence type="ECO:0000256" key="1">
    <source>
        <dbReference type="ARBA" id="ARBA00012493"/>
    </source>
</evidence>
<dbReference type="Gene3D" id="3.30.70.270">
    <property type="match status" value="2"/>
</dbReference>
<dbReference type="SUPFAM" id="SSF47353">
    <property type="entry name" value="Retrovirus capsid dimerization domain-like"/>
    <property type="match status" value="1"/>
</dbReference>
<evidence type="ECO:0000256" key="3">
    <source>
        <dbReference type="ARBA" id="ARBA00022679"/>
    </source>
</evidence>
<dbReference type="GO" id="GO:0046872">
    <property type="term" value="F:metal ion binding"/>
    <property type="evidence" value="ECO:0007669"/>
    <property type="project" value="UniProtKB-KW"/>
</dbReference>
<feature type="domain" description="Peptidase A2" evidence="17">
    <location>
        <begin position="411"/>
        <end position="506"/>
    </location>
</feature>
<dbReference type="Pfam" id="PF00078">
    <property type="entry name" value="RVT_1"/>
    <property type="match status" value="1"/>
</dbReference>
<evidence type="ECO:0000313" key="22">
    <source>
        <dbReference type="Proteomes" id="UP000215902"/>
    </source>
</evidence>
<dbReference type="Gene3D" id="3.10.20.370">
    <property type="match status" value="1"/>
</dbReference>
<evidence type="ECO:0000256" key="9">
    <source>
        <dbReference type="ARBA" id="ARBA00022801"/>
    </source>
</evidence>
<evidence type="ECO:0000256" key="5">
    <source>
        <dbReference type="ARBA" id="ARBA00022722"/>
    </source>
</evidence>
<evidence type="ECO:0000256" key="2">
    <source>
        <dbReference type="ARBA" id="ARBA00022670"/>
    </source>
</evidence>
<feature type="non-terminal residue" evidence="21">
    <location>
        <position position="1"/>
    </location>
</feature>
<dbReference type="GO" id="GO:0004190">
    <property type="term" value="F:aspartic-type endopeptidase activity"/>
    <property type="evidence" value="ECO:0007669"/>
    <property type="project" value="UniProtKB-KW"/>
</dbReference>
<dbReference type="GO" id="GO:0003964">
    <property type="term" value="F:RNA-directed DNA polymerase activity"/>
    <property type="evidence" value="ECO:0007669"/>
    <property type="project" value="UniProtKB-KW"/>
</dbReference>
<dbReference type="Pfam" id="PF02023">
    <property type="entry name" value="SCAN"/>
    <property type="match status" value="1"/>
</dbReference>
<dbReference type="InterPro" id="IPR043502">
    <property type="entry name" value="DNA/RNA_pol_sf"/>
</dbReference>
<dbReference type="Gene3D" id="1.10.4020.10">
    <property type="entry name" value="DNA breaking-rejoining enzymes"/>
    <property type="match status" value="1"/>
</dbReference>
<dbReference type="Proteomes" id="UP000215902">
    <property type="component" value="Unassembled WGS sequence"/>
</dbReference>
<keyword evidence="4" id="KW-0548">Nucleotidyltransferase</keyword>
<dbReference type="EMBL" id="NIVC01000464">
    <property type="protein sequence ID" value="PAA82516.1"/>
    <property type="molecule type" value="Genomic_DNA"/>
</dbReference>
<evidence type="ECO:0000256" key="12">
    <source>
        <dbReference type="ARBA" id="ARBA00022918"/>
    </source>
</evidence>
<dbReference type="Gene3D" id="3.30.420.10">
    <property type="entry name" value="Ribonuclease H-like superfamily/Ribonuclease H"/>
    <property type="match status" value="1"/>
</dbReference>
<dbReference type="PROSITE" id="PS50175">
    <property type="entry name" value="ASP_PROT_RETROV"/>
    <property type="match status" value="1"/>
</dbReference>
<accession>A0A267G963</accession>
<evidence type="ECO:0000313" key="21">
    <source>
        <dbReference type="EMBL" id="PAA82516.1"/>
    </source>
</evidence>
<comment type="caution">
    <text evidence="21">The sequence shown here is derived from an EMBL/GenBank/DDBJ whole genome shotgun (WGS) entry which is preliminary data.</text>
</comment>
<dbReference type="FunFam" id="3.30.420.10:FF:000032">
    <property type="entry name" value="Retrovirus-related Pol polyprotein from transposon 297-like Protein"/>
    <property type="match status" value="1"/>
</dbReference>
<gene>
    <name evidence="21" type="ORF">BOX15_Mlig016452g4</name>
</gene>
<dbReference type="Gene3D" id="3.10.10.10">
    <property type="entry name" value="HIV Type 1 Reverse Transcriptase, subunit A, domain 1"/>
    <property type="match status" value="1"/>
</dbReference>
<dbReference type="GO" id="GO:0004519">
    <property type="term" value="F:endonuclease activity"/>
    <property type="evidence" value="ECO:0007669"/>
    <property type="project" value="UniProtKB-KW"/>
</dbReference>
<dbReference type="Pfam" id="PF17921">
    <property type="entry name" value="Integrase_H2C2"/>
    <property type="match status" value="1"/>
</dbReference>
<evidence type="ECO:0000259" key="20">
    <source>
        <dbReference type="PROSITE" id="PS50994"/>
    </source>
</evidence>
<dbReference type="InterPro" id="IPR012337">
    <property type="entry name" value="RNaseH-like_sf"/>
</dbReference>
<keyword evidence="11" id="KW-0229">DNA integration</keyword>
<evidence type="ECO:0000259" key="17">
    <source>
        <dbReference type="PROSITE" id="PS50175"/>
    </source>
</evidence>
<feature type="domain" description="Integrase catalytic" evidence="20">
    <location>
        <begin position="699"/>
        <end position="862"/>
    </location>
</feature>
<proteinExistence type="predicted"/>
<dbReference type="GO" id="GO:0015074">
    <property type="term" value="P:DNA integration"/>
    <property type="evidence" value="ECO:0007669"/>
    <property type="project" value="UniProtKB-KW"/>
</dbReference>
<dbReference type="SUPFAM" id="SSF56672">
    <property type="entry name" value="DNA/RNA polymerases"/>
    <property type="match status" value="1"/>
</dbReference>
<feature type="region of interest" description="Disordered" evidence="16">
    <location>
        <begin position="322"/>
        <end position="357"/>
    </location>
</feature>
<dbReference type="InterPro" id="IPR041373">
    <property type="entry name" value="RT_RNaseH"/>
</dbReference>
<feature type="domain" description="SCAN box" evidence="18">
    <location>
        <begin position="231"/>
        <end position="317"/>
    </location>
</feature>
<dbReference type="GO" id="GO:0006310">
    <property type="term" value="P:DNA recombination"/>
    <property type="evidence" value="ECO:0007669"/>
    <property type="project" value="UniProtKB-KW"/>
</dbReference>
<keyword evidence="10" id="KW-0460">Magnesium</keyword>
<dbReference type="PANTHER" id="PTHR37984:SF5">
    <property type="entry name" value="PROTEIN NYNRIN-LIKE"/>
    <property type="match status" value="1"/>
</dbReference>
<dbReference type="InterPro" id="IPR021109">
    <property type="entry name" value="Peptidase_aspartic_dom_sf"/>
</dbReference>
<evidence type="ECO:0000256" key="10">
    <source>
        <dbReference type="ARBA" id="ARBA00022842"/>
    </source>
</evidence>
<dbReference type="InterPro" id="IPR056924">
    <property type="entry name" value="SH3_Tf2-1"/>
</dbReference>
<dbReference type="SUPFAM" id="SSF53098">
    <property type="entry name" value="Ribonuclease H-like"/>
    <property type="match status" value="1"/>
</dbReference>
<keyword evidence="15" id="KW-0233">DNA recombination</keyword>
<feature type="domain" description="Reverse transcriptase" evidence="19">
    <location>
        <begin position="1070"/>
        <end position="1247"/>
    </location>
</feature>
<dbReference type="FunFam" id="3.10.20.370:FF:000001">
    <property type="entry name" value="Retrovirus-related Pol polyprotein from transposon 17.6-like protein"/>
    <property type="match status" value="1"/>
</dbReference>
<protein>
    <recommendedName>
        <fullName evidence="1">RNA-directed DNA polymerase</fullName>
        <ecNumber evidence="1">2.7.7.49</ecNumber>
    </recommendedName>
</protein>
<keyword evidence="14" id="KW-0238">DNA-binding</keyword>
<dbReference type="PANTHER" id="PTHR37984">
    <property type="entry name" value="PROTEIN CBG26694"/>
    <property type="match status" value="1"/>
</dbReference>
<dbReference type="PROSITE" id="PS50994">
    <property type="entry name" value="INTEGRASE"/>
    <property type="match status" value="1"/>
</dbReference>
<evidence type="ECO:0000256" key="6">
    <source>
        <dbReference type="ARBA" id="ARBA00022723"/>
    </source>
</evidence>
<evidence type="ECO:0000256" key="16">
    <source>
        <dbReference type="SAM" id="MobiDB-lite"/>
    </source>
</evidence>
<dbReference type="InterPro" id="IPR041588">
    <property type="entry name" value="Integrase_H2C2"/>
</dbReference>
<sequence>VTVDFSLCHPIFDKSINRPGARQRAILVFLVLAQLGALDNQYHSYLFTRMQHGGSGAGSKHPYNLRSQDGALGEGSEDNAEEASGIQDSATLEGANLMETMKMLLTHQSQQLQEMTRAQERQSAFYLEQLARQQAEFTKLLAESKPRPQAAEPKLFKLTDSDDIEAFLMTFERAAASCGWQKSEWTIRLAPLLTGVAQSAFHSLTTAASADYDLAKATILARYNIGEETYRQRFRSLRKAPEETFQVFATKLEDLFVRWMTAGLDEDQREELISGDSIVRQKVLLEQFTDSLTRGLQVWMRERKPKDIKEAAKLADDYAMARNSDKVGGTPGHPSQETSEGATASNAMDKQRTIQRPQSLKPKISCFNCGGPHKKFQCTNKPANVHLASEERAMDAASGRFITGHADGKELRFLMDTGADRTTIRRSCLPENINWTGHHALLRCFGGDLHRLPIAKVELHLKGYNRTTEVCVADSLPVSALVGLDLISQLKLGGGDAPSTVLGRETREGVHGQPLSANEREGVGAPHRPMPQSEGDERLFAEGIVASGLNQIDPEPAGKTKSRITRAQARKQRQEYNKTRQETAMRPITLDYEAALQDDKELQAAVQTNDLVKESRGRLFRHQAAGEDQLVLPKALRATALSQAHESAFAGHLGTRKTCQRLEQRFWWPTMTKDVKDFVATCDKCQKTARVPGNHKVPLVQVPGVEEAFTKVIIDISGPYTRTASGHQYILSIIDAATRFPEGVPLRKIDAESVAKALVDCFVRTGFPREIQSDKGTNFSSALLQALYRCTGVEGIQSTPYHPQSQALVERFHGTLKNMLRRLPAREEKKWDQYLPYLLFAIREVPNETTGFSPFELLYGRTVRGPLDLLRQTWDEQLSEEKKDIISFVLAQRDRLRAGQEAARNSEELARKRQKLWYDRQSRERELQPGDKVLLLLPSSSKKLHAEWRGPYEVLERCSDVNYRIRMGPATNTFHVNLLKKYNSREAVLMQLPAAATSAPELSEHLTPAERDRLLQLVQDFAGVFSEIPGRTDLVEHRIRTTSDRVVRIRPRREPQAHRQVLQEEIQRMLDLGVIEPSDSDYCSPVCLVAKKDGSVRFTVNFKALNELVAFDSYPMKNIEDLLERVAKAKFISKLDCCKGYWQIPLYEDSKRLTAFAACGKLYQFTVMPMGLNCSSATYQRLMDKLFQGLDNADSYIDDIAVFSATFEQHVEDLREVFGRLKAAGLTVQPRKCYLGGNSADYLGFKLGGGEIGTSEDRVRTITALAQPRTKAQLRSVLGVLNHYRRFVPDYSEKVAALTDLTKKSAPDDLTAAWGEQQTRAFETVKSLLASEPVLRAPDYSRQFTLETDSSETGIGAVLTQEFEDGIHPVLFVSRRLTSAERSYATIEKECLAVRWAVEKLRHYLLGRRFVIKSDHKPLQYLQMDHANPRLQRWAFYLSGYDYEIQYQPGESNTVADGLSRIWASDRPSDLVTDQVI</sequence>